<evidence type="ECO:0000256" key="1">
    <source>
        <dbReference type="ARBA" id="ARBA00004496"/>
    </source>
</evidence>
<keyword evidence="8 16" id="KW-0235">DNA replication</keyword>
<feature type="site" description="Substrate discrimination" evidence="16">
    <location>
        <position position="17"/>
    </location>
</feature>
<comment type="catalytic activity">
    <reaction evidence="15 16">
        <text>DNA(n) + a 2'-deoxyribonucleoside 5'-triphosphate = DNA(n+1) + diphosphate</text>
        <dbReference type="Rhea" id="RHEA:22508"/>
        <dbReference type="Rhea" id="RHEA-COMP:17339"/>
        <dbReference type="Rhea" id="RHEA-COMP:17340"/>
        <dbReference type="ChEBI" id="CHEBI:33019"/>
        <dbReference type="ChEBI" id="CHEBI:61560"/>
        <dbReference type="ChEBI" id="CHEBI:173112"/>
        <dbReference type="EC" id="2.7.7.7"/>
    </reaction>
</comment>
<evidence type="ECO:0000256" key="2">
    <source>
        <dbReference type="ARBA" id="ARBA00010945"/>
    </source>
</evidence>
<evidence type="ECO:0000259" key="17">
    <source>
        <dbReference type="PROSITE" id="PS50173"/>
    </source>
</evidence>
<dbReference type="GO" id="GO:0000287">
    <property type="term" value="F:magnesium ion binding"/>
    <property type="evidence" value="ECO:0007669"/>
    <property type="project" value="UniProtKB-UniRule"/>
</dbReference>
<dbReference type="Pfam" id="PF11798">
    <property type="entry name" value="IMS_HHH"/>
    <property type="match status" value="1"/>
</dbReference>
<keyword evidence="9 16" id="KW-0479">Metal-binding</keyword>
<keyword evidence="14 16" id="KW-0234">DNA repair</keyword>
<dbReference type="Gene3D" id="3.30.1490.100">
    <property type="entry name" value="DNA polymerase, Y-family, little finger domain"/>
    <property type="match status" value="1"/>
</dbReference>
<dbReference type="NCBIfam" id="NF002677">
    <property type="entry name" value="PRK02406.1"/>
    <property type="match status" value="1"/>
</dbReference>
<feature type="binding site" evidence="16">
    <location>
        <position position="106"/>
    </location>
    <ligand>
        <name>Mg(2+)</name>
        <dbReference type="ChEBI" id="CHEBI:18420"/>
    </ligand>
</feature>
<keyword evidence="19" id="KW-1185">Reference proteome</keyword>
<keyword evidence="11 16" id="KW-0460">Magnesium</keyword>
<evidence type="ECO:0000256" key="6">
    <source>
        <dbReference type="ARBA" id="ARBA00022679"/>
    </source>
</evidence>
<dbReference type="PANTHER" id="PTHR11076:SF33">
    <property type="entry name" value="DNA POLYMERASE KAPPA"/>
    <property type="match status" value="1"/>
</dbReference>
<dbReference type="PANTHER" id="PTHR11076">
    <property type="entry name" value="DNA REPAIR POLYMERASE UMUC / TRANSFERASE FAMILY MEMBER"/>
    <property type="match status" value="1"/>
</dbReference>
<evidence type="ECO:0000256" key="12">
    <source>
        <dbReference type="ARBA" id="ARBA00022932"/>
    </source>
</evidence>
<sequence>MEDLDKIILHVDMDAFFASVEQNDNKKLKGKPVIVGGVSERGVVSTCSYEARKFGVKSAMPIFIAQKLCPQGIYLKVRYSRYKEVSNKIFNIFKEVTSIIEPLSIDEAFLDITYSNFKSGIEAANYIKKRVYSELGLTLSIGISYNKFLAKLASDWNKPNGIMIINKDMIPEILKPLSISKIYGLGEKSVKRLNNMGMFKIEDLYPMPKEFFVEYFGKQGLEIYDRIRGIDNRELKVNRDRKSYGRETTLKFNTEEKEEIISYANAFCIELREELKRRNVFIKTITVKYKTSNFESHTRSRTIGYYTNDYDVIFNVVKEIIEAEDFLGGIRLIGVSVSSIREEKTEQLTLF</sequence>
<evidence type="ECO:0000256" key="14">
    <source>
        <dbReference type="ARBA" id="ARBA00023204"/>
    </source>
</evidence>
<comment type="similarity">
    <text evidence="2 16">Belongs to the DNA polymerase type-Y family.</text>
</comment>
<dbReference type="Proteomes" id="UP000010420">
    <property type="component" value="Unassembled WGS sequence"/>
</dbReference>
<proteinExistence type="inferred from homology"/>
<dbReference type="InterPro" id="IPR017961">
    <property type="entry name" value="DNA_pol_Y-fam_little_finger"/>
</dbReference>
<dbReference type="Pfam" id="PF11799">
    <property type="entry name" value="IMS_C"/>
    <property type="match status" value="1"/>
</dbReference>
<keyword evidence="13 16" id="KW-0238">DNA-binding</keyword>
<dbReference type="FunFam" id="3.40.1170.60:FF:000001">
    <property type="entry name" value="DNA polymerase IV"/>
    <property type="match status" value="1"/>
</dbReference>
<gene>
    <name evidence="16" type="primary">dinB</name>
    <name evidence="18" type="ORF">HMPREF0216_03140</name>
</gene>
<dbReference type="GO" id="GO:0003684">
    <property type="term" value="F:damaged DNA binding"/>
    <property type="evidence" value="ECO:0007669"/>
    <property type="project" value="InterPro"/>
</dbReference>
<evidence type="ECO:0000313" key="18">
    <source>
        <dbReference type="EMBL" id="EKY22776.1"/>
    </source>
</evidence>
<dbReference type="InterPro" id="IPR024728">
    <property type="entry name" value="PolY_HhH_motif"/>
</dbReference>
<dbReference type="GO" id="GO:0009432">
    <property type="term" value="P:SOS response"/>
    <property type="evidence" value="ECO:0007669"/>
    <property type="project" value="TreeGrafter"/>
</dbReference>
<dbReference type="eggNOG" id="COG0389">
    <property type="taxonomic scope" value="Bacteria"/>
</dbReference>
<dbReference type="HAMAP" id="MF_01113">
    <property type="entry name" value="DNApol_IV"/>
    <property type="match status" value="1"/>
</dbReference>
<evidence type="ECO:0000256" key="11">
    <source>
        <dbReference type="ARBA" id="ARBA00022842"/>
    </source>
</evidence>
<dbReference type="InterPro" id="IPR036775">
    <property type="entry name" value="DNA_pol_Y-fam_lit_finger_sf"/>
</dbReference>
<comment type="subcellular location">
    <subcellularLocation>
        <location evidence="1 16">Cytoplasm</location>
    </subcellularLocation>
</comment>
<dbReference type="InterPro" id="IPR022880">
    <property type="entry name" value="DNApol_IV"/>
</dbReference>
<comment type="function">
    <text evidence="16">Poorly processive, error-prone DNA polymerase involved in untargeted mutagenesis. Copies undamaged DNA at stalled replication forks, which arise in vivo from mismatched or misaligned primer ends. These misaligned primers can be extended by PolIV. Exhibits no 3'-5' exonuclease (proofreading) activity. May be involved in translesional synthesis, in conjunction with the beta clamp from PolIII.</text>
</comment>
<dbReference type="PROSITE" id="PS50173">
    <property type="entry name" value="UMUC"/>
    <property type="match status" value="1"/>
</dbReference>
<dbReference type="Gene3D" id="3.40.1170.60">
    <property type="match status" value="1"/>
</dbReference>
<reference evidence="18 19" key="1">
    <citation type="submission" date="2012-05" db="EMBL/GenBank/DDBJ databases">
        <authorList>
            <person name="Weinstock G."/>
            <person name="Sodergren E."/>
            <person name="Lobos E.A."/>
            <person name="Fulton L."/>
            <person name="Fulton R."/>
            <person name="Courtney L."/>
            <person name="Fronick C."/>
            <person name="O'Laughlin M."/>
            <person name="Godfrey J."/>
            <person name="Wilson R.M."/>
            <person name="Miner T."/>
            <person name="Farmer C."/>
            <person name="Delehaunty K."/>
            <person name="Cordes M."/>
            <person name="Minx P."/>
            <person name="Tomlinson C."/>
            <person name="Chen J."/>
            <person name="Wollam A."/>
            <person name="Pepin K.H."/>
            <person name="Bhonagiri V."/>
            <person name="Zhang X."/>
            <person name="Suruliraj S."/>
            <person name="Warren W."/>
            <person name="Mitreva M."/>
            <person name="Mardis E.R."/>
            <person name="Wilson R.K."/>
        </authorList>
    </citation>
    <scope>NUCLEOTIDE SEQUENCE [LARGE SCALE GENOMIC DNA]</scope>
    <source>
        <strain evidence="18 19">DSM 1785</strain>
    </source>
</reference>
<accession>L1Q4F0</accession>
<evidence type="ECO:0000256" key="7">
    <source>
        <dbReference type="ARBA" id="ARBA00022695"/>
    </source>
</evidence>
<dbReference type="NCBIfam" id="NF010731">
    <property type="entry name" value="PRK14133.1"/>
    <property type="match status" value="1"/>
</dbReference>
<dbReference type="InterPro" id="IPR043128">
    <property type="entry name" value="Rev_trsase/Diguanyl_cyclase"/>
</dbReference>
<dbReference type="GO" id="GO:0005829">
    <property type="term" value="C:cytosol"/>
    <property type="evidence" value="ECO:0007669"/>
    <property type="project" value="TreeGrafter"/>
</dbReference>
<keyword evidence="5 16" id="KW-0963">Cytoplasm</keyword>
<evidence type="ECO:0000256" key="9">
    <source>
        <dbReference type="ARBA" id="ARBA00022723"/>
    </source>
</evidence>
<keyword evidence="12 16" id="KW-0239">DNA-directed DNA polymerase</keyword>
<dbReference type="GO" id="GO:0006261">
    <property type="term" value="P:DNA-templated DNA replication"/>
    <property type="evidence" value="ECO:0007669"/>
    <property type="project" value="UniProtKB-UniRule"/>
</dbReference>
<organism evidence="18 19">
    <name type="scientific">Clostridium celatum DSM 1785</name>
    <dbReference type="NCBI Taxonomy" id="545697"/>
    <lineage>
        <taxon>Bacteria</taxon>
        <taxon>Bacillati</taxon>
        <taxon>Bacillota</taxon>
        <taxon>Clostridia</taxon>
        <taxon>Eubacteriales</taxon>
        <taxon>Clostridiaceae</taxon>
        <taxon>Clostridium</taxon>
    </lineage>
</organism>
<feature type="binding site" evidence="16">
    <location>
        <position position="12"/>
    </location>
    <ligand>
        <name>Mg(2+)</name>
        <dbReference type="ChEBI" id="CHEBI:18420"/>
    </ligand>
</feature>
<keyword evidence="4 16" id="KW-0515">Mutator protein</keyword>
<evidence type="ECO:0000256" key="4">
    <source>
        <dbReference type="ARBA" id="ARBA00022457"/>
    </source>
</evidence>
<evidence type="ECO:0000256" key="15">
    <source>
        <dbReference type="ARBA" id="ARBA00049244"/>
    </source>
</evidence>
<dbReference type="InterPro" id="IPR043502">
    <property type="entry name" value="DNA/RNA_pol_sf"/>
</dbReference>
<keyword evidence="10 16" id="KW-0227">DNA damage</keyword>
<keyword evidence="7 16" id="KW-0548">Nucleotidyltransferase</keyword>
<feature type="active site" evidence="16">
    <location>
        <position position="107"/>
    </location>
</feature>
<comment type="cofactor">
    <cofactor evidence="16">
        <name>Mg(2+)</name>
        <dbReference type="ChEBI" id="CHEBI:18420"/>
    </cofactor>
    <text evidence="16">Binds 2 magnesium ions per subunit.</text>
</comment>
<feature type="domain" description="UmuC" evidence="17">
    <location>
        <begin position="8"/>
        <end position="186"/>
    </location>
</feature>
<dbReference type="SUPFAM" id="SSF100879">
    <property type="entry name" value="Lesion bypass DNA polymerase (Y-family), little finger domain"/>
    <property type="match status" value="1"/>
</dbReference>
<dbReference type="EC" id="2.7.7.7" evidence="16"/>
<evidence type="ECO:0000256" key="10">
    <source>
        <dbReference type="ARBA" id="ARBA00022763"/>
    </source>
</evidence>
<keyword evidence="6 16" id="KW-0808">Transferase</keyword>
<evidence type="ECO:0000256" key="5">
    <source>
        <dbReference type="ARBA" id="ARBA00022490"/>
    </source>
</evidence>
<evidence type="ECO:0000313" key="19">
    <source>
        <dbReference type="Proteomes" id="UP000010420"/>
    </source>
</evidence>
<dbReference type="Pfam" id="PF00817">
    <property type="entry name" value="IMS"/>
    <property type="match status" value="1"/>
</dbReference>
<dbReference type="STRING" id="545697.HMPREF0216_03140"/>
<evidence type="ECO:0000256" key="13">
    <source>
        <dbReference type="ARBA" id="ARBA00023125"/>
    </source>
</evidence>
<dbReference type="PATRIC" id="fig|545697.3.peg.3074"/>
<dbReference type="HOGENOM" id="CLU_012348_1_2_9"/>
<comment type="caution">
    <text evidence="18">The sequence shown here is derived from an EMBL/GenBank/DDBJ whole genome shotgun (WGS) entry which is preliminary data.</text>
</comment>
<name>L1Q4F0_9CLOT</name>
<comment type="subunit">
    <text evidence="3 16">Monomer.</text>
</comment>
<dbReference type="AlphaFoldDB" id="L1Q4F0"/>
<dbReference type="GO" id="GO:0006281">
    <property type="term" value="P:DNA repair"/>
    <property type="evidence" value="ECO:0007669"/>
    <property type="project" value="UniProtKB-UniRule"/>
</dbReference>
<dbReference type="Gene3D" id="3.30.70.270">
    <property type="match status" value="1"/>
</dbReference>
<dbReference type="InterPro" id="IPR050116">
    <property type="entry name" value="DNA_polymerase-Y"/>
</dbReference>
<dbReference type="EMBL" id="AMEZ01000120">
    <property type="protein sequence ID" value="EKY22776.1"/>
    <property type="molecule type" value="Genomic_DNA"/>
</dbReference>
<evidence type="ECO:0000256" key="8">
    <source>
        <dbReference type="ARBA" id="ARBA00022705"/>
    </source>
</evidence>
<evidence type="ECO:0000256" key="16">
    <source>
        <dbReference type="HAMAP-Rule" id="MF_01113"/>
    </source>
</evidence>
<dbReference type="InterPro" id="IPR001126">
    <property type="entry name" value="UmuC"/>
</dbReference>
<dbReference type="GO" id="GO:0003887">
    <property type="term" value="F:DNA-directed DNA polymerase activity"/>
    <property type="evidence" value="ECO:0007669"/>
    <property type="project" value="UniProtKB-UniRule"/>
</dbReference>
<dbReference type="SUPFAM" id="SSF56672">
    <property type="entry name" value="DNA/RNA polymerases"/>
    <property type="match status" value="1"/>
</dbReference>
<dbReference type="FunFam" id="3.30.1490.100:FF:000004">
    <property type="entry name" value="DNA polymerase IV"/>
    <property type="match status" value="1"/>
</dbReference>
<dbReference type="GO" id="GO:0042276">
    <property type="term" value="P:error-prone translesion synthesis"/>
    <property type="evidence" value="ECO:0007669"/>
    <property type="project" value="TreeGrafter"/>
</dbReference>
<dbReference type="CDD" id="cd03586">
    <property type="entry name" value="PolY_Pol_IV_kappa"/>
    <property type="match status" value="1"/>
</dbReference>
<evidence type="ECO:0000256" key="3">
    <source>
        <dbReference type="ARBA" id="ARBA00011245"/>
    </source>
</evidence>
<protein>
    <recommendedName>
        <fullName evidence="16">DNA polymerase IV</fullName>
        <shortName evidence="16">Pol IV</shortName>
        <ecNumber evidence="16">2.7.7.7</ecNumber>
    </recommendedName>
</protein>
<dbReference type="Gene3D" id="1.10.150.20">
    <property type="entry name" value="5' to 3' exonuclease, C-terminal subdomain"/>
    <property type="match status" value="1"/>
</dbReference>